<sequence length="158" mass="17357">MKSKFLILILAIIFFSNFIFASTSLNLKRNNSRINRTASLDLKRDDDQINRTSSLNLKRDEKIIRVSSIGQKYTSLTSLMKKSDTCPSGTNSCSGSYGCCDNDYFCCTDSESGCCPNGSKCLPNFECSSDKPSGGDINKMSTLGSAFTLLFSMCLILI</sequence>
<protein>
    <submittedName>
        <fullName evidence="2">13502_t:CDS:1</fullName>
    </submittedName>
</protein>
<dbReference type="EMBL" id="CAJVPY010000307">
    <property type="protein sequence ID" value="CAG8464597.1"/>
    <property type="molecule type" value="Genomic_DNA"/>
</dbReference>
<dbReference type="Proteomes" id="UP000789405">
    <property type="component" value="Unassembled WGS sequence"/>
</dbReference>
<gene>
    <name evidence="2" type="ORF">DERYTH_LOCUS1169</name>
</gene>
<reference evidence="2" key="1">
    <citation type="submission" date="2021-06" db="EMBL/GenBank/DDBJ databases">
        <authorList>
            <person name="Kallberg Y."/>
            <person name="Tangrot J."/>
            <person name="Rosling A."/>
        </authorList>
    </citation>
    <scope>NUCLEOTIDE SEQUENCE</scope>
    <source>
        <strain evidence="2">MA453B</strain>
    </source>
</reference>
<feature type="signal peptide" evidence="1">
    <location>
        <begin position="1"/>
        <end position="21"/>
    </location>
</feature>
<evidence type="ECO:0000256" key="1">
    <source>
        <dbReference type="SAM" id="SignalP"/>
    </source>
</evidence>
<organism evidence="2 3">
    <name type="scientific">Dentiscutata erythropus</name>
    <dbReference type="NCBI Taxonomy" id="1348616"/>
    <lineage>
        <taxon>Eukaryota</taxon>
        <taxon>Fungi</taxon>
        <taxon>Fungi incertae sedis</taxon>
        <taxon>Mucoromycota</taxon>
        <taxon>Glomeromycotina</taxon>
        <taxon>Glomeromycetes</taxon>
        <taxon>Diversisporales</taxon>
        <taxon>Gigasporaceae</taxon>
        <taxon>Dentiscutata</taxon>
    </lineage>
</organism>
<evidence type="ECO:0000313" key="3">
    <source>
        <dbReference type="Proteomes" id="UP000789405"/>
    </source>
</evidence>
<keyword evidence="3" id="KW-1185">Reference proteome</keyword>
<name>A0A9N8Z1A9_9GLOM</name>
<dbReference type="OrthoDB" id="2414008at2759"/>
<feature type="chain" id="PRO_5040487713" evidence="1">
    <location>
        <begin position="22"/>
        <end position="158"/>
    </location>
</feature>
<keyword evidence="1" id="KW-0732">Signal</keyword>
<evidence type="ECO:0000313" key="2">
    <source>
        <dbReference type="EMBL" id="CAG8464597.1"/>
    </source>
</evidence>
<dbReference type="AlphaFoldDB" id="A0A9N8Z1A9"/>
<accession>A0A9N8Z1A9</accession>
<proteinExistence type="predicted"/>
<comment type="caution">
    <text evidence="2">The sequence shown here is derived from an EMBL/GenBank/DDBJ whole genome shotgun (WGS) entry which is preliminary data.</text>
</comment>